<organism evidence="2 3">
    <name type="scientific">Portunus trituberculatus</name>
    <name type="common">Swimming crab</name>
    <name type="synonym">Neptunus trituberculatus</name>
    <dbReference type="NCBI Taxonomy" id="210409"/>
    <lineage>
        <taxon>Eukaryota</taxon>
        <taxon>Metazoa</taxon>
        <taxon>Ecdysozoa</taxon>
        <taxon>Arthropoda</taxon>
        <taxon>Crustacea</taxon>
        <taxon>Multicrustacea</taxon>
        <taxon>Malacostraca</taxon>
        <taxon>Eumalacostraca</taxon>
        <taxon>Eucarida</taxon>
        <taxon>Decapoda</taxon>
        <taxon>Pleocyemata</taxon>
        <taxon>Brachyura</taxon>
        <taxon>Eubrachyura</taxon>
        <taxon>Portunoidea</taxon>
        <taxon>Portunidae</taxon>
        <taxon>Portuninae</taxon>
        <taxon>Portunus</taxon>
    </lineage>
</organism>
<dbReference type="AlphaFoldDB" id="A0A5B7HBW1"/>
<evidence type="ECO:0000313" key="2">
    <source>
        <dbReference type="EMBL" id="MPC70211.1"/>
    </source>
</evidence>
<evidence type="ECO:0000313" key="3">
    <source>
        <dbReference type="Proteomes" id="UP000324222"/>
    </source>
</evidence>
<accession>A0A5B7HBW1</accession>
<name>A0A5B7HBW1_PORTR</name>
<feature type="region of interest" description="Disordered" evidence="1">
    <location>
        <begin position="31"/>
        <end position="69"/>
    </location>
</feature>
<evidence type="ECO:0000256" key="1">
    <source>
        <dbReference type="SAM" id="MobiDB-lite"/>
    </source>
</evidence>
<protein>
    <submittedName>
        <fullName evidence="2">Uncharacterized protein</fullName>
    </submittedName>
</protein>
<gene>
    <name evidence="2" type="ORF">E2C01_064453</name>
</gene>
<sequence>MLHERRRHYHHHHHHQYSCVYREGSFNAYPNNASRDITAPPPTQHYSQHHYHTDSHYRIPPKNTPEIST</sequence>
<keyword evidence="3" id="KW-1185">Reference proteome</keyword>
<comment type="caution">
    <text evidence="2">The sequence shown here is derived from an EMBL/GenBank/DDBJ whole genome shotgun (WGS) entry which is preliminary data.</text>
</comment>
<proteinExistence type="predicted"/>
<reference evidence="2 3" key="1">
    <citation type="submission" date="2019-05" db="EMBL/GenBank/DDBJ databases">
        <title>Another draft genome of Portunus trituberculatus and its Hox gene families provides insights of decapod evolution.</title>
        <authorList>
            <person name="Jeong J.-H."/>
            <person name="Song I."/>
            <person name="Kim S."/>
            <person name="Choi T."/>
            <person name="Kim D."/>
            <person name="Ryu S."/>
            <person name="Kim W."/>
        </authorList>
    </citation>
    <scope>NUCLEOTIDE SEQUENCE [LARGE SCALE GENOMIC DNA]</scope>
    <source>
        <tissue evidence="2">Muscle</tissue>
    </source>
</reference>
<dbReference type="Proteomes" id="UP000324222">
    <property type="component" value="Unassembled WGS sequence"/>
</dbReference>
<dbReference type="EMBL" id="VSRR010030759">
    <property type="protein sequence ID" value="MPC70211.1"/>
    <property type="molecule type" value="Genomic_DNA"/>
</dbReference>